<dbReference type="AlphaFoldDB" id="A0A0C5WI42"/>
<proteinExistence type="predicted"/>
<dbReference type="STRING" id="658445.H744_1c0802"/>
<organism evidence="1 2">
    <name type="scientific">Photobacterium gaetbulicola Gung47</name>
    <dbReference type="NCBI Taxonomy" id="658445"/>
    <lineage>
        <taxon>Bacteria</taxon>
        <taxon>Pseudomonadati</taxon>
        <taxon>Pseudomonadota</taxon>
        <taxon>Gammaproteobacteria</taxon>
        <taxon>Vibrionales</taxon>
        <taxon>Vibrionaceae</taxon>
        <taxon>Photobacterium</taxon>
    </lineage>
</organism>
<gene>
    <name evidence="1" type="ORF">H744_1c0802</name>
</gene>
<dbReference type="EMBL" id="CP005973">
    <property type="protein sequence ID" value="AJR05827.1"/>
    <property type="molecule type" value="Genomic_DNA"/>
</dbReference>
<evidence type="ECO:0000313" key="2">
    <source>
        <dbReference type="Proteomes" id="UP000032303"/>
    </source>
</evidence>
<evidence type="ECO:0000313" key="1">
    <source>
        <dbReference type="EMBL" id="AJR05827.1"/>
    </source>
</evidence>
<name>A0A0C5WI42_9GAMM</name>
<dbReference type="HOGENOM" id="CLU_3412777_0_0_6"/>
<dbReference type="KEGG" id="pgb:H744_1c0802"/>
<accession>A0A0C5WI42</accession>
<dbReference type="Proteomes" id="UP000032303">
    <property type="component" value="Chromosome 1"/>
</dbReference>
<reference evidence="1 2" key="1">
    <citation type="submission" date="2013-05" db="EMBL/GenBank/DDBJ databases">
        <title>Complete genome sequence of the lipase-producing bacterium Photobacterium gaetbulicola Gung47.</title>
        <authorList>
            <person name="Kim Y.-O."/>
        </authorList>
    </citation>
    <scope>NUCLEOTIDE SEQUENCE [LARGE SCALE GENOMIC DNA]</scope>
    <source>
        <strain evidence="1 2">Gung47</strain>
    </source>
</reference>
<sequence>MRCNSHLFFITIKKDFYIQLMFLQYWHA</sequence>
<protein>
    <submittedName>
        <fullName evidence="1">Uncharacterized protein</fullName>
    </submittedName>
</protein>
<dbReference type="PATRIC" id="fig|658445.3.peg.874"/>
<keyword evidence="2" id="KW-1185">Reference proteome</keyword>